<dbReference type="Gene3D" id="3.10.450.50">
    <property type="match status" value="1"/>
</dbReference>
<dbReference type="EMBL" id="JACRUN010000001">
    <property type="protein sequence ID" value="MBC5833782.1"/>
    <property type="molecule type" value="Genomic_DNA"/>
</dbReference>
<feature type="chain" id="PRO_5046107913" evidence="1">
    <location>
        <begin position="19"/>
        <end position="144"/>
    </location>
</feature>
<evidence type="ECO:0000313" key="3">
    <source>
        <dbReference type="Proteomes" id="UP000605990"/>
    </source>
</evidence>
<evidence type="ECO:0000313" key="2">
    <source>
        <dbReference type="EMBL" id="MBC5833782.1"/>
    </source>
</evidence>
<dbReference type="SUPFAM" id="SSF54427">
    <property type="entry name" value="NTF2-like"/>
    <property type="match status" value="1"/>
</dbReference>
<protein>
    <submittedName>
        <fullName evidence="2">Nuclear transport factor 2 family protein</fullName>
    </submittedName>
</protein>
<reference evidence="2 3" key="1">
    <citation type="submission" date="2020-08" db="EMBL/GenBank/DDBJ databases">
        <title>Description of novel Flavobacterium F-408 isolate.</title>
        <authorList>
            <person name="Saticioglu I.B."/>
            <person name="Duman M."/>
            <person name="Altun S."/>
        </authorList>
    </citation>
    <scope>NUCLEOTIDE SEQUENCE [LARGE SCALE GENOMIC DNA]</scope>
    <source>
        <strain evidence="2 3">F-408</strain>
    </source>
</reference>
<keyword evidence="3" id="KW-1185">Reference proteome</keyword>
<evidence type="ECO:0000256" key="1">
    <source>
        <dbReference type="SAM" id="SignalP"/>
    </source>
</evidence>
<name>A0ABR7IVJ9_9FLAO</name>
<dbReference type="Proteomes" id="UP000605990">
    <property type="component" value="Unassembled WGS sequence"/>
</dbReference>
<feature type="signal peptide" evidence="1">
    <location>
        <begin position="1"/>
        <end position="18"/>
    </location>
</feature>
<gene>
    <name evidence="2" type="ORF">H8R27_02670</name>
</gene>
<dbReference type="RefSeq" id="WP_166125016.1">
    <property type="nucleotide sequence ID" value="NZ_JAANOQ010000001.1"/>
</dbReference>
<proteinExistence type="predicted"/>
<dbReference type="InterPro" id="IPR032710">
    <property type="entry name" value="NTF2-like_dom_sf"/>
</dbReference>
<sequence>MRHLLILLFFGFSLSISAQEKQIKQSIFVFFEGLQSADTLKIQSVCHKEMKLQSIMEKNSIGNLSFETNEEFYKSIASIPKNLKIEERILDYKIQIDNSMAQVWTPYEFYINDKLSHFGTNSFTLLLENNVWKIVHIIDTRRKK</sequence>
<comment type="caution">
    <text evidence="2">The sequence shown here is derived from an EMBL/GenBank/DDBJ whole genome shotgun (WGS) entry which is preliminary data.</text>
</comment>
<accession>A0ABR7IVJ9</accession>
<organism evidence="2 3">
    <name type="scientific">Flavobacterium bernardetii</name>
    <dbReference type="NCBI Taxonomy" id="2813823"/>
    <lineage>
        <taxon>Bacteria</taxon>
        <taxon>Pseudomonadati</taxon>
        <taxon>Bacteroidota</taxon>
        <taxon>Flavobacteriia</taxon>
        <taxon>Flavobacteriales</taxon>
        <taxon>Flavobacteriaceae</taxon>
        <taxon>Flavobacterium</taxon>
    </lineage>
</organism>
<keyword evidence="1" id="KW-0732">Signal</keyword>